<protein>
    <recommendedName>
        <fullName evidence="4">Secreted protein</fullName>
    </recommendedName>
</protein>
<accession>A0A3N4JVR0</accession>
<reference evidence="2 3" key="1">
    <citation type="journal article" date="2018" name="Nat. Ecol. Evol.">
        <title>Pezizomycetes genomes reveal the molecular basis of ectomycorrhizal truffle lifestyle.</title>
        <authorList>
            <person name="Murat C."/>
            <person name="Payen T."/>
            <person name="Noel B."/>
            <person name="Kuo A."/>
            <person name="Morin E."/>
            <person name="Chen J."/>
            <person name="Kohler A."/>
            <person name="Krizsan K."/>
            <person name="Balestrini R."/>
            <person name="Da Silva C."/>
            <person name="Montanini B."/>
            <person name="Hainaut M."/>
            <person name="Levati E."/>
            <person name="Barry K.W."/>
            <person name="Belfiori B."/>
            <person name="Cichocki N."/>
            <person name="Clum A."/>
            <person name="Dockter R.B."/>
            <person name="Fauchery L."/>
            <person name="Guy J."/>
            <person name="Iotti M."/>
            <person name="Le Tacon F."/>
            <person name="Lindquist E.A."/>
            <person name="Lipzen A."/>
            <person name="Malagnac F."/>
            <person name="Mello A."/>
            <person name="Molinier V."/>
            <person name="Miyauchi S."/>
            <person name="Poulain J."/>
            <person name="Riccioni C."/>
            <person name="Rubini A."/>
            <person name="Sitrit Y."/>
            <person name="Splivallo R."/>
            <person name="Traeger S."/>
            <person name="Wang M."/>
            <person name="Zifcakova L."/>
            <person name="Wipf D."/>
            <person name="Zambonelli A."/>
            <person name="Paolocci F."/>
            <person name="Nowrousian M."/>
            <person name="Ottonello S."/>
            <person name="Baldrian P."/>
            <person name="Spatafora J.W."/>
            <person name="Henrissat B."/>
            <person name="Nagy L.G."/>
            <person name="Aury J.M."/>
            <person name="Wincker P."/>
            <person name="Grigoriev I.V."/>
            <person name="Bonfante P."/>
            <person name="Martin F.M."/>
        </authorList>
    </citation>
    <scope>NUCLEOTIDE SEQUENCE [LARGE SCALE GENOMIC DNA]</scope>
    <source>
        <strain evidence="2 3">120613-1</strain>
    </source>
</reference>
<dbReference type="AlphaFoldDB" id="A0A3N4JVR0"/>
<keyword evidence="1" id="KW-0732">Signal</keyword>
<name>A0A3N4JVR0_9PEZI</name>
<feature type="chain" id="PRO_5018231644" description="Secreted protein" evidence="1">
    <location>
        <begin position="30"/>
        <end position="79"/>
    </location>
</feature>
<keyword evidence="3" id="KW-1185">Reference proteome</keyword>
<evidence type="ECO:0008006" key="4">
    <source>
        <dbReference type="Google" id="ProtNLM"/>
    </source>
</evidence>
<organism evidence="2 3">
    <name type="scientific">Choiromyces venosus 120613-1</name>
    <dbReference type="NCBI Taxonomy" id="1336337"/>
    <lineage>
        <taxon>Eukaryota</taxon>
        <taxon>Fungi</taxon>
        <taxon>Dikarya</taxon>
        <taxon>Ascomycota</taxon>
        <taxon>Pezizomycotina</taxon>
        <taxon>Pezizomycetes</taxon>
        <taxon>Pezizales</taxon>
        <taxon>Tuberaceae</taxon>
        <taxon>Choiromyces</taxon>
    </lineage>
</organism>
<feature type="signal peptide" evidence="1">
    <location>
        <begin position="1"/>
        <end position="29"/>
    </location>
</feature>
<dbReference type="Proteomes" id="UP000276215">
    <property type="component" value="Unassembled WGS sequence"/>
</dbReference>
<evidence type="ECO:0000313" key="2">
    <source>
        <dbReference type="EMBL" id="RPB02430.1"/>
    </source>
</evidence>
<evidence type="ECO:0000313" key="3">
    <source>
        <dbReference type="Proteomes" id="UP000276215"/>
    </source>
</evidence>
<proteinExistence type="predicted"/>
<evidence type="ECO:0000256" key="1">
    <source>
        <dbReference type="SAM" id="SignalP"/>
    </source>
</evidence>
<sequence>MHACISAAGPSFFLFLLAASHLSLRALLADGAGSFSDGEKKNSSRSVWQAVWLWSVWFTDGVGLSSFDVHRDANRYCRL</sequence>
<gene>
    <name evidence="2" type="ORF">L873DRAFT_1802387</name>
</gene>
<dbReference type="EMBL" id="ML120368">
    <property type="protein sequence ID" value="RPB02430.1"/>
    <property type="molecule type" value="Genomic_DNA"/>
</dbReference>